<keyword evidence="8" id="KW-0808">Transferase</keyword>
<dbReference type="PANTHER" id="PTHR12592:SF0">
    <property type="entry name" value="ATP-DEPENDENT (S)-NAD(P)H-HYDRATE DEHYDRATASE"/>
    <property type="match status" value="1"/>
</dbReference>
<keyword evidence="2 6" id="KW-0067">ATP-binding</keyword>
<evidence type="ECO:0000256" key="4">
    <source>
        <dbReference type="ARBA" id="ARBA00023027"/>
    </source>
</evidence>
<dbReference type="EMBL" id="JACIEK010000001">
    <property type="protein sequence ID" value="MBB3997266.1"/>
    <property type="molecule type" value="Genomic_DNA"/>
</dbReference>
<comment type="subunit">
    <text evidence="6">Homotetramer.</text>
</comment>
<keyword evidence="4 6" id="KW-0520">NAD</keyword>
<dbReference type="GO" id="GO:0005524">
    <property type="term" value="F:ATP binding"/>
    <property type="evidence" value="ECO:0007669"/>
    <property type="project" value="UniProtKB-KW"/>
</dbReference>
<dbReference type="Gene3D" id="3.40.1190.20">
    <property type="match status" value="1"/>
</dbReference>
<feature type="binding site" evidence="6">
    <location>
        <position position="166"/>
    </location>
    <ligand>
        <name>(6S)-NADPHX</name>
        <dbReference type="ChEBI" id="CHEBI:64076"/>
    </ligand>
</feature>
<dbReference type="HAMAP" id="MF_01965">
    <property type="entry name" value="NADHX_dehydratase"/>
    <property type="match status" value="1"/>
</dbReference>
<comment type="catalytic activity">
    <reaction evidence="6">
        <text>(6S)-NADHX + ADP = AMP + phosphate + NADH + H(+)</text>
        <dbReference type="Rhea" id="RHEA:32223"/>
        <dbReference type="ChEBI" id="CHEBI:15378"/>
        <dbReference type="ChEBI" id="CHEBI:43474"/>
        <dbReference type="ChEBI" id="CHEBI:57945"/>
        <dbReference type="ChEBI" id="CHEBI:64074"/>
        <dbReference type="ChEBI" id="CHEBI:456215"/>
        <dbReference type="ChEBI" id="CHEBI:456216"/>
        <dbReference type="EC" id="4.2.1.136"/>
    </reaction>
</comment>
<keyword evidence="3 6" id="KW-0521">NADP</keyword>
<comment type="catalytic activity">
    <reaction evidence="6">
        <text>(6S)-NADPHX + ADP = AMP + phosphate + NADPH + H(+)</text>
        <dbReference type="Rhea" id="RHEA:32235"/>
        <dbReference type="ChEBI" id="CHEBI:15378"/>
        <dbReference type="ChEBI" id="CHEBI:43474"/>
        <dbReference type="ChEBI" id="CHEBI:57783"/>
        <dbReference type="ChEBI" id="CHEBI:64076"/>
        <dbReference type="ChEBI" id="CHEBI:456215"/>
        <dbReference type="ChEBI" id="CHEBI:456216"/>
        <dbReference type="EC" id="4.2.1.136"/>
    </reaction>
</comment>
<organism evidence="8 9">
    <name type="scientific">Aureimonas pseudogalii</name>
    <dbReference type="NCBI Taxonomy" id="1744844"/>
    <lineage>
        <taxon>Bacteria</taxon>
        <taxon>Pseudomonadati</taxon>
        <taxon>Pseudomonadota</taxon>
        <taxon>Alphaproteobacteria</taxon>
        <taxon>Hyphomicrobiales</taxon>
        <taxon>Aurantimonadaceae</taxon>
        <taxon>Aureimonas</taxon>
    </lineage>
</organism>
<proteinExistence type="inferred from homology"/>
<evidence type="ECO:0000256" key="2">
    <source>
        <dbReference type="ARBA" id="ARBA00022840"/>
    </source>
</evidence>
<dbReference type="GO" id="GO:0046496">
    <property type="term" value="P:nicotinamide nucleotide metabolic process"/>
    <property type="evidence" value="ECO:0007669"/>
    <property type="project" value="UniProtKB-UniRule"/>
</dbReference>
<keyword evidence="5 6" id="KW-0456">Lyase</keyword>
<evidence type="ECO:0000259" key="7">
    <source>
        <dbReference type="PROSITE" id="PS51383"/>
    </source>
</evidence>
<dbReference type="AlphaFoldDB" id="A0A7W6E9J2"/>
<dbReference type="PANTHER" id="PTHR12592">
    <property type="entry name" value="ATP-DEPENDENT (S)-NAD(P)H-HYDRATE DEHYDRATASE FAMILY MEMBER"/>
    <property type="match status" value="1"/>
</dbReference>
<dbReference type="InterPro" id="IPR000631">
    <property type="entry name" value="CARKD"/>
</dbReference>
<comment type="function">
    <text evidence="6">Catalyzes the dehydration of the S-form of NAD(P)HX at the expense of ADP, which is converted to AMP. Together with NAD(P)HX epimerase, which catalyzes the epimerization of the S- and R-forms, the enzyme allows the repair of both epimers of NAD(P)HX, a damaged form of NAD(P)H that is a result of enzymatic or heat-dependent hydration.</text>
</comment>
<evidence type="ECO:0000256" key="6">
    <source>
        <dbReference type="HAMAP-Rule" id="MF_01965"/>
    </source>
</evidence>
<keyword evidence="1 6" id="KW-0547">Nucleotide-binding</keyword>
<evidence type="ECO:0000313" key="8">
    <source>
        <dbReference type="EMBL" id="MBB3997266.1"/>
    </source>
</evidence>
<keyword evidence="9" id="KW-1185">Reference proteome</keyword>
<protein>
    <recommendedName>
        <fullName evidence="6">ADP-dependent (S)-NAD(P)H-hydrate dehydratase</fullName>
        <ecNumber evidence="6">4.2.1.136</ecNumber>
    </recommendedName>
    <alternativeName>
        <fullName evidence="6">ADP-dependent NAD(P)HX dehydratase</fullName>
    </alternativeName>
</protein>
<comment type="cofactor">
    <cofactor evidence="6">
        <name>Mg(2+)</name>
        <dbReference type="ChEBI" id="CHEBI:18420"/>
    </cofactor>
</comment>
<keyword evidence="8" id="KW-0418">Kinase</keyword>
<evidence type="ECO:0000256" key="5">
    <source>
        <dbReference type="ARBA" id="ARBA00023239"/>
    </source>
</evidence>
<dbReference type="PROSITE" id="PS51383">
    <property type="entry name" value="YJEF_C_3"/>
    <property type="match status" value="1"/>
</dbReference>
<sequence>MPAGAVDRALLLGSPLPALEGSSDKDARGAVLIIAGSREVPGAALLAATAALRVGAGKLQIATVASLAPHLALAMPEARVLALEETEKGEIDPRSVDRLIEDAGNAQAILVGPGMMEETGARALILALIERVEGASFVLDAAVITSLRDEPGSLRACEGRLAITPHAGEMATFLGLDRDAVEKDPAVAGLRAAEAIGGVVAMKGGRTFICEPGGSLWSCEGGGVGMATSGSGDVLAGVIAGLLARGAPALLAVQWGVFLHAEAGRRLSHRIGRIGYLARELTDELPHPLGEHTA</sequence>
<dbReference type="EC" id="4.2.1.136" evidence="6"/>
<reference evidence="8 9" key="1">
    <citation type="submission" date="2020-08" db="EMBL/GenBank/DDBJ databases">
        <title>Genomic Encyclopedia of Type Strains, Phase IV (KMG-IV): sequencing the most valuable type-strain genomes for metagenomic binning, comparative biology and taxonomic classification.</title>
        <authorList>
            <person name="Goeker M."/>
        </authorList>
    </citation>
    <scope>NUCLEOTIDE SEQUENCE [LARGE SCALE GENOMIC DNA]</scope>
    <source>
        <strain evidence="8 9">DSM 102238</strain>
    </source>
</reference>
<dbReference type="InterPro" id="IPR029056">
    <property type="entry name" value="Ribokinase-like"/>
</dbReference>
<comment type="similarity">
    <text evidence="6">Belongs to the NnrD/CARKD family.</text>
</comment>
<dbReference type="GO" id="GO:0052855">
    <property type="term" value="F:ADP-dependent NAD(P)H-hydrate dehydratase activity"/>
    <property type="evidence" value="ECO:0007669"/>
    <property type="project" value="UniProtKB-UniRule"/>
</dbReference>
<evidence type="ECO:0000256" key="1">
    <source>
        <dbReference type="ARBA" id="ARBA00022741"/>
    </source>
</evidence>
<feature type="binding site" evidence="6">
    <location>
        <position position="233"/>
    </location>
    <ligand>
        <name>(6S)-NADPHX</name>
        <dbReference type="ChEBI" id="CHEBI:64076"/>
    </ligand>
</feature>
<feature type="domain" description="YjeF C-terminal" evidence="7">
    <location>
        <begin position="8"/>
        <end position="292"/>
    </location>
</feature>
<gene>
    <name evidence="6" type="primary">nnrD</name>
    <name evidence="8" type="ORF">GGR04_001087</name>
</gene>
<evidence type="ECO:0000256" key="3">
    <source>
        <dbReference type="ARBA" id="ARBA00022857"/>
    </source>
</evidence>
<feature type="binding site" evidence="6">
    <location>
        <position position="43"/>
    </location>
    <ligand>
        <name>(6S)-NADPHX</name>
        <dbReference type="ChEBI" id="CHEBI:64076"/>
    </ligand>
</feature>
<dbReference type="RefSeq" id="WP_210291625.1">
    <property type="nucleotide sequence ID" value="NZ_JACIEK010000001.1"/>
</dbReference>
<evidence type="ECO:0000313" key="9">
    <source>
        <dbReference type="Proteomes" id="UP000542776"/>
    </source>
</evidence>
<dbReference type="CDD" id="cd01171">
    <property type="entry name" value="YXKO-related"/>
    <property type="match status" value="1"/>
</dbReference>
<dbReference type="GO" id="GO:0110051">
    <property type="term" value="P:metabolite repair"/>
    <property type="evidence" value="ECO:0007669"/>
    <property type="project" value="TreeGrafter"/>
</dbReference>
<feature type="binding site" evidence="6">
    <location>
        <begin position="203"/>
        <end position="207"/>
    </location>
    <ligand>
        <name>AMP</name>
        <dbReference type="ChEBI" id="CHEBI:456215"/>
    </ligand>
</feature>
<name>A0A7W6E9J2_9HYPH</name>
<feature type="binding site" evidence="6">
    <location>
        <position position="232"/>
    </location>
    <ligand>
        <name>AMP</name>
        <dbReference type="ChEBI" id="CHEBI:456215"/>
    </ligand>
</feature>
<feature type="binding site" evidence="6">
    <location>
        <position position="114"/>
    </location>
    <ligand>
        <name>(6S)-NADPHX</name>
        <dbReference type="ChEBI" id="CHEBI:64076"/>
    </ligand>
</feature>
<accession>A0A7W6E9J2</accession>
<dbReference type="NCBIfam" id="TIGR00196">
    <property type="entry name" value="yjeF_cterm"/>
    <property type="match status" value="1"/>
</dbReference>
<dbReference type="Proteomes" id="UP000542776">
    <property type="component" value="Unassembled WGS sequence"/>
</dbReference>
<dbReference type="GO" id="GO:0052856">
    <property type="term" value="F:NAD(P)HX epimerase activity"/>
    <property type="evidence" value="ECO:0007669"/>
    <property type="project" value="TreeGrafter"/>
</dbReference>
<comment type="caution">
    <text evidence="8">The sequence shown here is derived from an EMBL/GenBank/DDBJ whole genome shotgun (WGS) entry which is preliminary data.</text>
</comment>
<dbReference type="Pfam" id="PF01256">
    <property type="entry name" value="Carb_kinase"/>
    <property type="match status" value="1"/>
</dbReference>
<dbReference type="SUPFAM" id="SSF53613">
    <property type="entry name" value="Ribokinase-like"/>
    <property type="match status" value="1"/>
</dbReference>
<dbReference type="GO" id="GO:0016301">
    <property type="term" value="F:kinase activity"/>
    <property type="evidence" value="ECO:0007669"/>
    <property type="project" value="UniProtKB-KW"/>
</dbReference>